<dbReference type="AlphaFoldDB" id="A0A8H7HGN0"/>
<feature type="compositionally biased region" description="Basic residues" evidence="1">
    <location>
        <begin position="25"/>
        <end position="37"/>
    </location>
</feature>
<gene>
    <name evidence="2" type="ORF">RHS03_09834</name>
</gene>
<organism evidence="2 3">
    <name type="scientific">Rhizoctonia solani</name>
    <dbReference type="NCBI Taxonomy" id="456999"/>
    <lineage>
        <taxon>Eukaryota</taxon>
        <taxon>Fungi</taxon>
        <taxon>Dikarya</taxon>
        <taxon>Basidiomycota</taxon>
        <taxon>Agaricomycotina</taxon>
        <taxon>Agaricomycetes</taxon>
        <taxon>Cantharellales</taxon>
        <taxon>Ceratobasidiaceae</taxon>
        <taxon>Rhizoctonia</taxon>
    </lineage>
</organism>
<dbReference type="InterPro" id="IPR004242">
    <property type="entry name" value="Transposase_21"/>
</dbReference>
<dbReference type="Pfam" id="PF02992">
    <property type="entry name" value="Transposase_21"/>
    <property type="match status" value="1"/>
</dbReference>
<proteinExistence type="predicted"/>
<feature type="region of interest" description="Disordered" evidence="1">
    <location>
        <begin position="1"/>
        <end position="88"/>
    </location>
</feature>
<dbReference type="EMBL" id="JACYCD010000697">
    <property type="protein sequence ID" value="KAF8688032.1"/>
    <property type="molecule type" value="Genomic_DNA"/>
</dbReference>
<protein>
    <submittedName>
        <fullName evidence="2">Transposase family tnp2</fullName>
    </submittedName>
</protein>
<comment type="caution">
    <text evidence="2">The sequence shown here is derived from an EMBL/GenBank/DDBJ whole genome shotgun (WGS) entry which is preliminary data.</text>
</comment>
<sequence length="1003" mass="114252">MPEKQKLSEKRRAHLQLQKGLPRPPKPKRNRKRKLTALRRELSRRSSQRSIDAHLAVTQPDPASTHEHPNPLTFDSFDPSDNPNPPDNLAYTYVNIENTPPPILESTGDPPTVLSTDSEREVEYNPATYGLTPGAFVCEHLLVKAAKQAPNMLAPNSWETIMDFNFFVQQKTSVRSHKAMQKAYCRRTTHTNIPSLKEIRRQMLALSALKPVDYHCCRNSCVCFTGYLNNISECPYCRSPRLNPAGAPYAVFSHIPLTPQLLAMFRNPSTYEKMLYCLRHLKDGEIIKDVFDGLLYEYLRQTCVSVDGEKFPFKHFEDFCELALMIMLDGMAPFKKRKHSCWPIIIINFNLAPDIRMHQDNIICVGAIPGPHSPKDINSFLQPLIDELSELAKGVEAVDVVRKEVFSLCAHVIAAGGDLPAISKLMEFIGHNGRFPCRICMIQSVGGPTANNGTHLYCPLHRHNGNSFNPLNLPLRTHDESIAQGYHVLEAPHDTSRANRATECGIKGVTLLARLSSIRIPDSFPVEVMHMIWINLVPQLMDLWQEKFSGLDSGMEDYGIDPLLVNSLGTICTNSGALFPVSFGCRVPHFKNRSHFTAESWSIWALYYAPHLLRGRFRKPEYYTHFVRLISILKEVMDYEIACSELPRIRKEIADWVEDFEIIYYQYDEERLRHMGPVCVYWSYPMERYCSFVGAAVKSRRFPYANIARRLLDVAQLRTAREIYNLHESISFGQTRASTEGDKAIELAEADRIMSREYEHILLLTPRSEPLIITPLLRNKINKYLATAFGVTISKKVSNEIIPGQLKQWGRIRIMGGDLIHARGYHKLRPDGRDASFISTGSRKSRERSETRYCRRALRSVYYDAQKCSWSALECSPSNPDPSDPNEEYEQLVDTLAHRRKEAEDLEQTSCYGQVQHVFRLDLPPKTIINKAEDPKVLLLALVCEAPVKRDYSFEYSVISYSGELSSGEVIDASTIACAVGRVKDKKHWWIIDRSSGLGDIEF</sequence>
<feature type="non-terminal residue" evidence="2">
    <location>
        <position position="1"/>
    </location>
</feature>
<accession>A0A8H7HGN0</accession>
<dbReference type="PANTHER" id="PTHR46579:SF1">
    <property type="entry name" value="F5_8 TYPE C DOMAIN-CONTAINING PROTEIN"/>
    <property type="match status" value="1"/>
</dbReference>
<dbReference type="Proteomes" id="UP000602905">
    <property type="component" value="Unassembled WGS sequence"/>
</dbReference>
<feature type="non-terminal residue" evidence="2">
    <location>
        <position position="1003"/>
    </location>
</feature>
<evidence type="ECO:0000313" key="3">
    <source>
        <dbReference type="Proteomes" id="UP000602905"/>
    </source>
</evidence>
<reference evidence="2" key="1">
    <citation type="submission" date="2020-09" db="EMBL/GenBank/DDBJ databases">
        <title>Comparative genome analyses of four rice-infecting Rhizoctonia solani isolates reveal extensive enrichment of homogalacturonan modification genes.</title>
        <authorList>
            <person name="Lee D.-Y."/>
            <person name="Jeon J."/>
            <person name="Kim K.-T."/>
            <person name="Cheong K."/>
            <person name="Song H."/>
            <person name="Choi G."/>
            <person name="Ko J."/>
            <person name="Opiyo S.O."/>
            <person name="Zuo S."/>
            <person name="Madhav S."/>
            <person name="Lee Y.-H."/>
            <person name="Wang G.-L."/>
        </authorList>
    </citation>
    <scope>NUCLEOTIDE SEQUENCE</scope>
    <source>
        <strain evidence="2">AG1-IA WGL</strain>
    </source>
</reference>
<evidence type="ECO:0000313" key="2">
    <source>
        <dbReference type="EMBL" id="KAF8688032.1"/>
    </source>
</evidence>
<feature type="compositionally biased region" description="Basic and acidic residues" evidence="1">
    <location>
        <begin position="1"/>
        <end position="10"/>
    </location>
</feature>
<name>A0A8H7HGN0_9AGAM</name>
<evidence type="ECO:0000256" key="1">
    <source>
        <dbReference type="SAM" id="MobiDB-lite"/>
    </source>
</evidence>
<dbReference type="PANTHER" id="PTHR46579">
    <property type="entry name" value="F5/8 TYPE C DOMAIN-CONTAINING PROTEIN-RELATED"/>
    <property type="match status" value="1"/>
</dbReference>
<dbReference type="OrthoDB" id="2404451at2759"/>